<accession>A0ACC0EAQ0</accession>
<evidence type="ECO:0000313" key="1">
    <source>
        <dbReference type="EMBL" id="KAI7949379.1"/>
    </source>
</evidence>
<sequence>MNLKRLEELTRSTKVMKIILGFLHPFEGRYLYMKRTKHTSRYTKLACSTLQTLLSDPVGVKFLPEDKLVEKIGLGLRQLNQQTGTPTTELDFSLRVASKILLLMDTLKCWVF</sequence>
<reference evidence="2" key="1">
    <citation type="journal article" date="2018" name="BMC Genomics">
        <title>Genomic insights into host adaptation between the wheat stripe rust pathogen (Puccinia striiformis f. sp. tritici) and the barley stripe rust pathogen (Puccinia striiformis f. sp. hordei).</title>
        <authorList>
            <person name="Xia C."/>
            <person name="Wang M."/>
            <person name="Yin C."/>
            <person name="Cornejo O.E."/>
            <person name="Hulbert S.H."/>
            <person name="Chen X."/>
        </authorList>
    </citation>
    <scope>NUCLEOTIDE SEQUENCE [LARGE SCALE GENOMIC DNA]</scope>
    <source>
        <strain evidence="2">93-210</strain>
    </source>
</reference>
<proteinExistence type="predicted"/>
<protein>
    <submittedName>
        <fullName evidence="1">Uncharacterized protein</fullName>
    </submittedName>
</protein>
<comment type="caution">
    <text evidence="1">The sequence shown here is derived from an EMBL/GenBank/DDBJ whole genome shotgun (WGS) entry which is preliminary data.</text>
</comment>
<dbReference type="EMBL" id="CM045872">
    <property type="protein sequence ID" value="KAI7949379.1"/>
    <property type="molecule type" value="Genomic_DNA"/>
</dbReference>
<keyword evidence="2" id="KW-1185">Reference proteome</keyword>
<evidence type="ECO:0000313" key="2">
    <source>
        <dbReference type="Proteomes" id="UP001060170"/>
    </source>
</evidence>
<organism evidence="1 2">
    <name type="scientific">Puccinia striiformis f. sp. tritici</name>
    <dbReference type="NCBI Taxonomy" id="168172"/>
    <lineage>
        <taxon>Eukaryota</taxon>
        <taxon>Fungi</taxon>
        <taxon>Dikarya</taxon>
        <taxon>Basidiomycota</taxon>
        <taxon>Pucciniomycotina</taxon>
        <taxon>Pucciniomycetes</taxon>
        <taxon>Pucciniales</taxon>
        <taxon>Pucciniaceae</taxon>
        <taxon>Puccinia</taxon>
    </lineage>
</organism>
<gene>
    <name evidence="1" type="ORF">MJO28_008200</name>
</gene>
<dbReference type="Proteomes" id="UP001060170">
    <property type="component" value="Chromosome 8"/>
</dbReference>
<name>A0ACC0EAQ0_9BASI</name>
<reference evidence="1 2" key="3">
    <citation type="journal article" date="2022" name="Microbiol. Spectr.">
        <title>Folding features and dynamics of 3D genome architecture in plant fungal pathogens.</title>
        <authorList>
            <person name="Xia C."/>
        </authorList>
    </citation>
    <scope>NUCLEOTIDE SEQUENCE [LARGE SCALE GENOMIC DNA]</scope>
    <source>
        <strain evidence="1 2">93-210</strain>
    </source>
</reference>
<reference evidence="2" key="2">
    <citation type="journal article" date="2018" name="Mol. Plant Microbe Interact.">
        <title>Genome sequence resources for the wheat stripe rust pathogen (Puccinia striiformis f. sp. tritici) and the barley stripe rust pathogen (Puccinia striiformis f. sp. hordei).</title>
        <authorList>
            <person name="Xia C."/>
            <person name="Wang M."/>
            <person name="Yin C."/>
            <person name="Cornejo O.E."/>
            <person name="Hulbert S.H."/>
            <person name="Chen X."/>
        </authorList>
    </citation>
    <scope>NUCLEOTIDE SEQUENCE [LARGE SCALE GENOMIC DNA]</scope>
    <source>
        <strain evidence="2">93-210</strain>
    </source>
</reference>